<protein>
    <submittedName>
        <fullName evidence="6">Manganese efflux pump</fullName>
    </submittedName>
</protein>
<keyword evidence="2 5" id="KW-0812">Transmembrane</keyword>
<name>A0A9D0ZTB6_9FIRM</name>
<accession>A0A9D0ZTB6</accession>
<evidence type="ECO:0000313" key="7">
    <source>
        <dbReference type="Proteomes" id="UP000886786"/>
    </source>
</evidence>
<organism evidence="6 7">
    <name type="scientific">Candidatus Coprosoma intestinipullorum</name>
    <dbReference type="NCBI Taxonomy" id="2840752"/>
    <lineage>
        <taxon>Bacteria</taxon>
        <taxon>Bacillati</taxon>
        <taxon>Bacillota</taxon>
        <taxon>Bacillota incertae sedis</taxon>
        <taxon>Candidatus Coprosoma</taxon>
    </lineage>
</organism>
<dbReference type="Pfam" id="PF02659">
    <property type="entry name" value="Mntp"/>
    <property type="match status" value="1"/>
</dbReference>
<reference evidence="6" key="2">
    <citation type="journal article" date="2021" name="PeerJ">
        <title>Extensive microbial diversity within the chicken gut microbiome revealed by metagenomics and culture.</title>
        <authorList>
            <person name="Gilroy R."/>
            <person name="Ravi A."/>
            <person name="Getino M."/>
            <person name="Pursley I."/>
            <person name="Horton D.L."/>
            <person name="Alikhan N.F."/>
            <person name="Baker D."/>
            <person name="Gharbi K."/>
            <person name="Hall N."/>
            <person name="Watson M."/>
            <person name="Adriaenssens E.M."/>
            <person name="Foster-Nyarko E."/>
            <person name="Jarju S."/>
            <person name="Secka A."/>
            <person name="Antonio M."/>
            <person name="Oren A."/>
            <person name="Chaudhuri R.R."/>
            <person name="La Ragione R."/>
            <person name="Hildebrand F."/>
            <person name="Pallen M.J."/>
        </authorList>
    </citation>
    <scope>NUCLEOTIDE SEQUENCE</scope>
    <source>
        <strain evidence="6">CHK147-3167</strain>
    </source>
</reference>
<evidence type="ECO:0000256" key="3">
    <source>
        <dbReference type="ARBA" id="ARBA00022989"/>
    </source>
</evidence>
<keyword evidence="1" id="KW-1003">Cell membrane</keyword>
<evidence type="ECO:0000256" key="4">
    <source>
        <dbReference type="ARBA" id="ARBA00023136"/>
    </source>
</evidence>
<reference evidence="6" key="1">
    <citation type="submission" date="2020-10" db="EMBL/GenBank/DDBJ databases">
        <authorList>
            <person name="Gilroy R."/>
        </authorList>
    </citation>
    <scope>NUCLEOTIDE SEQUENCE</scope>
    <source>
        <strain evidence="6">CHK147-3167</strain>
    </source>
</reference>
<feature type="transmembrane region" description="Helical" evidence="5">
    <location>
        <begin position="126"/>
        <end position="148"/>
    </location>
</feature>
<dbReference type="InterPro" id="IPR003810">
    <property type="entry name" value="Mntp/YtaF"/>
</dbReference>
<comment type="caution">
    <text evidence="6">The sequence shown here is derived from an EMBL/GenBank/DDBJ whole genome shotgun (WGS) entry which is preliminary data.</text>
</comment>
<dbReference type="AlphaFoldDB" id="A0A9D0ZTB6"/>
<evidence type="ECO:0000256" key="1">
    <source>
        <dbReference type="ARBA" id="ARBA00022475"/>
    </source>
</evidence>
<proteinExistence type="predicted"/>
<gene>
    <name evidence="6" type="ORF">IAB27_05900</name>
</gene>
<dbReference type="EMBL" id="DVFV01000103">
    <property type="protein sequence ID" value="HIQ91137.1"/>
    <property type="molecule type" value="Genomic_DNA"/>
</dbReference>
<evidence type="ECO:0000256" key="5">
    <source>
        <dbReference type="SAM" id="Phobius"/>
    </source>
</evidence>
<keyword evidence="3 5" id="KW-1133">Transmembrane helix</keyword>
<sequence length="176" mass="19366">MEFLLILVIGISVSMDAFSLSLAYGTLGILRRQRYCLAIIVGVFHFFMPILGYLFGNFVINLLNLDPDIIVTLVLVFIGIDMIISSFKKEDNLKVMKKLEYLFFGLAVSIDSFSIGMTLTDISKNVFYPAIVFSLCSGVCTFIGLSFGNKIEKSLGKIATIGGGVVLTIIGLVYMF</sequence>
<keyword evidence="4 5" id="KW-0472">Membrane</keyword>
<evidence type="ECO:0000313" key="6">
    <source>
        <dbReference type="EMBL" id="HIQ91137.1"/>
    </source>
</evidence>
<feature type="transmembrane region" description="Helical" evidence="5">
    <location>
        <begin position="155"/>
        <end position="175"/>
    </location>
</feature>
<feature type="transmembrane region" description="Helical" evidence="5">
    <location>
        <begin position="99"/>
        <end position="120"/>
    </location>
</feature>
<evidence type="ECO:0000256" key="2">
    <source>
        <dbReference type="ARBA" id="ARBA00022692"/>
    </source>
</evidence>
<dbReference type="PANTHER" id="PTHR35529:SF1">
    <property type="entry name" value="MANGANESE EFFLUX PUMP MNTP-RELATED"/>
    <property type="match status" value="1"/>
</dbReference>
<dbReference type="Proteomes" id="UP000886786">
    <property type="component" value="Unassembled WGS sequence"/>
</dbReference>
<feature type="transmembrane region" description="Helical" evidence="5">
    <location>
        <begin position="6"/>
        <end position="30"/>
    </location>
</feature>
<dbReference type="PANTHER" id="PTHR35529">
    <property type="entry name" value="MANGANESE EFFLUX PUMP MNTP-RELATED"/>
    <property type="match status" value="1"/>
</dbReference>
<feature type="transmembrane region" description="Helical" evidence="5">
    <location>
        <begin position="69"/>
        <end position="87"/>
    </location>
</feature>
<feature type="transmembrane region" description="Helical" evidence="5">
    <location>
        <begin position="37"/>
        <end position="63"/>
    </location>
</feature>